<dbReference type="CDD" id="cd18802">
    <property type="entry name" value="SF2_C_dicer"/>
    <property type="match status" value="1"/>
</dbReference>
<evidence type="ECO:0000256" key="3">
    <source>
        <dbReference type="ARBA" id="ARBA00022721"/>
    </source>
</evidence>
<evidence type="ECO:0000256" key="10">
    <source>
        <dbReference type="ARBA" id="ARBA00023118"/>
    </source>
</evidence>
<feature type="domain" description="PAZ" evidence="16">
    <location>
        <begin position="602"/>
        <end position="736"/>
    </location>
</feature>
<dbReference type="CDD" id="cd00593">
    <property type="entry name" value="RIBOc"/>
    <property type="match status" value="2"/>
</dbReference>
<organism evidence="19 20">
    <name type="scientific">Stereocaulon virgatum</name>
    <dbReference type="NCBI Taxonomy" id="373712"/>
    <lineage>
        <taxon>Eukaryota</taxon>
        <taxon>Fungi</taxon>
        <taxon>Dikarya</taxon>
        <taxon>Ascomycota</taxon>
        <taxon>Pezizomycotina</taxon>
        <taxon>Lecanoromycetes</taxon>
        <taxon>OSLEUM clade</taxon>
        <taxon>Lecanoromycetidae</taxon>
        <taxon>Lecanorales</taxon>
        <taxon>Lecanorineae</taxon>
        <taxon>Stereocaulaceae</taxon>
        <taxon>Stereocaulon</taxon>
    </lineage>
</organism>
<evidence type="ECO:0000256" key="11">
    <source>
        <dbReference type="ARBA" id="ARBA00035116"/>
    </source>
</evidence>
<dbReference type="InterPro" id="IPR014720">
    <property type="entry name" value="dsRBD_dom"/>
</dbReference>
<evidence type="ECO:0000256" key="12">
    <source>
        <dbReference type="PROSITE-ProRule" id="PRU00657"/>
    </source>
</evidence>
<keyword evidence="20" id="KW-1185">Reference proteome</keyword>
<evidence type="ECO:0000256" key="2">
    <source>
        <dbReference type="ARBA" id="ARBA00020797"/>
    </source>
</evidence>
<evidence type="ECO:0000313" key="19">
    <source>
        <dbReference type="EMBL" id="KAL2044305.1"/>
    </source>
</evidence>
<evidence type="ECO:0000256" key="7">
    <source>
        <dbReference type="ARBA" id="ARBA00022833"/>
    </source>
</evidence>
<dbReference type="PROSITE" id="PS50142">
    <property type="entry name" value="RNASE_3_2"/>
    <property type="match status" value="2"/>
</dbReference>
<proteinExistence type="inferred from homology"/>
<dbReference type="Pfam" id="PF24995">
    <property type="entry name" value="DSRM_2"/>
    <property type="match status" value="1"/>
</dbReference>
<feature type="domain" description="Helicase C-terminal" evidence="17">
    <location>
        <begin position="165"/>
        <end position="342"/>
    </location>
</feature>
<gene>
    <name evidence="19" type="ORF">N7G274_003010</name>
</gene>
<evidence type="ECO:0000259" key="17">
    <source>
        <dbReference type="PROSITE" id="PS51194"/>
    </source>
</evidence>
<dbReference type="Gene3D" id="3.30.160.380">
    <property type="entry name" value="Dicer dimerisation domain"/>
    <property type="match status" value="1"/>
</dbReference>
<dbReference type="SUPFAM" id="SSF52540">
    <property type="entry name" value="P-loop containing nucleoside triphosphate hydrolases"/>
    <property type="match status" value="1"/>
</dbReference>
<feature type="domain" description="RNase III" evidence="15">
    <location>
        <begin position="768"/>
        <end position="919"/>
    </location>
</feature>
<dbReference type="PANTHER" id="PTHR14950:SF62">
    <property type="entry name" value="DICER-LIKE PROTEIN 1"/>
    <property type="match status" value="1"/>
</dbReference>
<feature type="domain" description="RNase III" evidence="15">
    <location>
        <begin position="982"/>
        <end position="1124"/>
    </location>
</feature>
<feature type="domain" description="Dicer dsRNA-binding fold" evidence="18">
    <location>
        <begin position="361"/>
        <end position="451"/>
    </location>
</feature>
<evidence type="ECO:0000313" key="20">
    <source>
        <dbReference type="Proteomes" id="UP001590950"/>
    </source>
</evidence>
<dbReference type="EMBL" id="JBEFKJ010000009">
    <property type="protein sequence ID" value="KAL2044305.1"/>
    <property type="molecule type" value="Genomic_DNA"/>
</dbReference>
<evidence type="ECO:0000259" key="16">
    <source>
        <dbReference type="PROSITE" id="PS50821"/>
    </source>
</evidence>
<dbReference type="InterPro" id="IPR038248">
    <property type="entry name" value="Dicer_dimer_sf"/>
</dbReference>
<keyword evidence="4" id="KW-0547">Nucleotide-binding</keyword>
<dbReference type="InterPro" id="IPR005034">
    <property type="entry name" value="Dicer_dimerisation"/>
</dbReference>
<dbReference type="Gene3D" id="3.40.50.300">
    <property type="entry name" value="P-loop containing nucleotide triphosphate hydrolases"/>
    <property type="match status" value="1"/>
</dbReference>
<dbReference type="InterPro" id="IPR056755">
    <property type="entry name" value="DSRM_2"/>
</dbReference>
<sequence length="1263" mass="144671">MTASPVDTRADVVRAAKELETLLHCQIATASDLSLLRHSISRPSESVGIYKHLCRPYDTPFCSRLRASFSELESLSKIFSFARDATSQLGEWCADQVWKDALTEEESLKAERKVERMFFRDQENRPIELLNKELARLREVKNIVRHWKFGPPTIEGNSLSPKVLLLHQYLALTFEKPTDAKCIIFVKRRKTARLLLKLLGQIGSSHMRPDLLIGSNLGDCGDVKISFRQQVITLMKFTKGEVNCLIATSIAEEGLDIPDCNLVIRFDLYDTLIQYIQSRGRARHANSKYLHMVEEDNKAHFQAVNDVRSGEQVMRKFCEALPADRLLQGNEAKLETALLKEKAEQKYTDPETGATLTYASSLVVLAHFVSCLPHGSDTTQQVVYTMSVENKQFVCEVILPENSPLHSATGPPASRKSTAKQSAAFEACIILRKRGYLDKHLLSTYHIQLPHMRNALLALNTKKSNEYKMRIKPKLWAETRGLRPERLYMTVLQLESPENLGRSCHPLALLTRTRLPKFPAFPLFLHADKTSNVLCESLPASFEVDVPMMAELTEFTHRIYNDVFNKIYEVDEAVMSYWLAPVIPGWMHYITKRNPKILVDWATVKFVHQNQEEFIWTPKTPHNKLLHRFVVDRFLGSRRFYSEAVETTLRPRDPIPEGSVRNKNKNFRKDILDHSVSLWSNSRKSQVFHEDQPVIRMYQIPTRRNFLDKMTEDDKKDDDKDQTMCYVCPEPLRFSALPISVVSMAYLFPSIIHRLESYLITLEACDLLGLSIKPELALEAMTKDSDNTDEHKAEQVHLQRGMGKNYERLEFIGDCFLKMATSIPLFSSNPDDSEFEFHVKRMVMICNKNLLKTALDLKIYEYIRTKGFLRRTWNPQGMKQLAGKDWNKPLEETDKHHLGDKSVADVCEALIGAALLSPNKVGEVANMDMAVQAVSTLVSSEHHNVTKWADYYPLYKKPRYQLAQATASQLDLAMQVEMIHDYHFKYPRLLRSAFVHPSCTFAAEKIPCYQRLEFLGDSLLDMASINFLFHRHPDKDPQWLTEHKMAMVSNKFLAALSVKLGFHKHLRSSTTVIEHQNRQYIAELEDAEREAKGARDYWMNTKQPPKNLSDIVEAYIGAVFVDSEFNYKEVERFFDAHIRWFFEDMFIYDTFANNHPTTYLHKVMELSFGCINYRLMASELPAVVPGGPVTSIAVVMIHDQIICEGQASSGKNAKVKASQNALKLVKGISSREFKHHYGCDCEGNTKQWVGQDGGRMEMVGTAI</sequence>
<dbReference type="SUPFAM" id="SSF69065">
    <property type="entry name" value="RNase III domain-like"/>
    <property type="match status" value="2"/>
</dbReference>
<evidence type="ECO:0000256" key="8">
    <source>
        <dbReference type="ARBA" id="ARBA00022840"/>
    </source>
</evidence>
<keyword evidence="8" id="KW-0067">ATP-binding</keyword>
<evidence type="ECO:0000259" key="15">
    <source>
        <dbReference type="PROSITE" id="PS50142"/>
    </source>
</evidence>
<evidence type="ECO:0000259" key="18">
    <source>
        <dbReference type="PROSITE" id="PS51327"/>
    </source>
</evidence>
<feature type="coiled-coil region" evidence="13">
    <location>
        <begin position="1070"/>
        <end position="1097"/>
    </location>
</feature>
<dbReference type="PROSITE" id="PS51327">
    <property type="entry name" value="DICER_DSRBF"/>
    <property type="match status" value="1"/>
</dbReference>
<evidence type="ECO:0000256" key="9">
    <source>
        <dbReference type="ARBA" id="ARBA00022884"/>
    </source>
</evidence>
<keyword evidence="7" id="KW-0862">Zinc</keyword>
<keyword evidence="6" id="KW-0347">Helicase</keyword>
<evidence type="ECO:0000256" key="4">
    <source>
        <dbReference type="ARBA" id="ARBA00022741"/>
    </source>
</evidence>
<dbReference type="InterPro" id="IPR000999">
    <property type="entry name" value="RNase_III_dom"/>
</dbReference>
<dbReference type="Pfam" id="PF00271">
    <property type="entry name" value="Helicase_C"/>
    <property type="match status" value="1"/>
</dbReference>
<evidence type="ECO:0000256" key="5">
    <source>
        <dbReference type="ARBA" id="ARBA00022801"/>
    </source>
</evidence>
<evidence type="ECO:0000256" key="1">
    <source>
        <dbReference type="ARBA" id="ARBA00001946"/>
    </source>
</evidence>
<comment type="similarity">
    <text evidence="11">Belongs to the helicase family. Dicer subfamily.</text>
</comment>
<dbReference type="PROSITE" id="PS51194">
    <property type="entry name" value="HELICASE_CTER"/>
    <property type="match status" value="1"/>
</dbReference>
<evidence type="ECO:0000259" key="14">
    <source>
        <dbReference type="PROSITE" id="PS50137"/>
    </source>
</evidence>
<comment type="caution">
    <text evidence="19">The sequence shown here is derived from an EMBL/GenBank/DDBJ whole genome shotgun (WGS) entry which is preliminary data.</text>
</comment>
<feature type="domain" description="DRBM" evidence="14">
    <location>
        <begin position="1155"/>
        <end position="1227"/>
    </location>
</feature>
<dbReference type="InterPro" id="IPR027417">
    <property type="entry name" value="P-loop_NTPase"/>
</dbReference>
<evidence type="ECO:0000256" key="6">
    <source>
        <dbReference type="ARBA" id="ARBA00022806"/>
    </source>
</evidence>
<keyword evidence="9 12" id="KW-0694">RNA-binding</keyword>
<dbReference type="InterPro" id="IPR001650">
    <property type="entry name" value="Helicase_C-like"/>
</dbReference>
<reference evidence="19 20" key="1">
    <citation type="submission" date="2024-09" db="EMBL/GenBank/DDBJ databases">
        <title>Rethinking Asexuality: The Enigmatic Case of Functional Sexual Genes in Lepraria (Stereocaulaceae).</title>
        <authorList>
            <person name="Doellman M."/>
            <person name="Sun Y."/>
            <person name="Barcenas-Pena A."/>
            <person name="Lumbsch H.T."/>
            <person name="Grewe F."/>
        </authorList>
    </citation>
    <scope>NUCLEOTIDE SEQUENCE [LARGE SCALE GENOMIC DNA]</scope>
    <source>
        <strain evidence="19 20">Mercado 3170</strain>
    </source>
</reference>
<comment type="cofactor">
    <cofactor evidence="1">
        <name>Mg(2+)</name>
        <dbReference type="ChEBI" id="CHEBI:18420"/>
    </cofactor>
</comment>
<dbReference type="PROSITE" id="PS50821">
    <property type="entry name" value="PAZ"/>
    <property type="match status" value="1"/>
</dbReference>
<dbReference type="PROSITE" id="PS00517">
    <property type="entry name" value="RNASE_3_1"/>
    <property type="match status" value="1"/>
</dbReference>
<dbReference type="Pfam" id="PF00636">
    <property type="entry name" value="Ribonuclease_3"/>
    <property type="match status" value="2"/>
</dbReference>
<evidence type="ECO:0000256" key="13">
    <source>
        <dbReference type="SAM" id="Coils"/>
    </source>
</evidence>
<dbReference type="PANTHER" id="PTHR14950">
    <property type="entry name" value="DICER-RELATED"/>
    <property type="match status" value="1"/>
</dbReference>
<dbReference type="InterPro" id="IPR003100">
    <property type="entry name" value="PAZ_dom"/>
</dbReference>
<dbReference type="SMART" id="SM00535">
    <property type="entry name" value="RIBOc"/>
    <property type="match status" value="2"/>
</dbReference>
<dbReference type="SMART" id="SM00490">
    <property type="entry name" value="HELICc"/>
    <property type="match status" value="1"/>
</dbReference>
<keyword evidence="13" id="KW-0175">Coiled coil</keyword>
<dbReference type="Proteomes" id="UP001590950">
    <property type="component" value="Unassembled WGS sequence"/>
</dbReference>
<keyword evidence="10" id="KW-0051">Antiviral defense</keyword>
<dbReference type="Pfam" id="PF03368">
    <property type="entry name" value="Dicer_dimer"/>
    <property type="match status" value="1"/>
</dbReference>
<accession>A0ABR4AFS1</accession>
<dbReference type="PROSITE" id="PS50137">
    <property type="entry name" value="DS_RBD"/>
    <property type="match status" value="1"/>
</dbReference>
<dbReference type="Gene3D" id="1.10.1520.10">
    <property type="entry name" value="Ribonuclease III domain"/>
    <property type="match status" value="2"/>
</dbReference>
<protein>
    <recommendedName>
        <fullName evidence="2">Dicer-like protein 1</fullName>
    </recommendedName>
</protein>
<name>A0ABR4AFS1_9LECA</name>
<keyword evidence="3" id="KW-0930">Antiviral protein</keyword>
<keyword evidence="5" id="KW-0378">Hydrolase</keyword>
<dbReference type="InterPro" id="IPR036389">
    <property type="entry name" value="RNase_III_sf"/>
</dbReference>